<feature type="domain" description="Dynein heavy chain C-terminal" evidence="23">
    <location>
        <begin position="3849"/>
        <end position="4149"/>
    </location>
</feature>
<dbReference type="Gene3D" id="1.20.140.100">
    <property type="entry name" value="Dynein heavy chain, N-terminal domain 2"/>
    <property type="match status" value="1"/>
</dbReference>
<dbReference type="InterPro" id="IPR004273">
    <property type="entry name" value="Dynein_heavy_D6_P-loop"/>
</dbReference>
<dbReference type="InterPro" id="IPR043157">
    <property type="entry name" value="Dynein_AAA1S"/>
</dbReference>
<evidence type="ECO:0000256" key="1">
    <source>
        <dbReference type="ARBA" id="ARBA00004430"/>
    </source>
</evidence>
<evidence type="ECO:0000256" key="10">
    <source>
        <dbReference type="ARBA" id="ARBA00023175"/>
    </source>
</evidence>
<keyword evidence="10" id="KW-0505">Motor protein</keyword>
<keyword evidence="7" id="KW-0243">Dynein</keyword>
<evidence type="ECO:0000256" key="11">
    <source>
        <dbReference type="ARBA" id="ARBA00023212"/>
    </source>
</evidence>
<dbReference type="Gene3D" id="1.20.920.20">
    <property type="match status" value="1"/>
</dbReference>
<evidence type="ECO:0000259" key="24">
    <source>
        <dbReference type="Pfam" id="PF22597"/>
    </source>
</evidence>
<dbReference type="InterPro" id="IPR042222">
    <property type="entry name" value="Dynein_2_N"/>
</dbReference>
<keyword evidence="6" id="KW-0067">ATP-binding</keyword>
<dbReference type="InterPro" id="IPR041228">
    <property type="entry name" value="Dynein_C"/>
</dbReference>
<evidence type="ECO:0000256" key="8">
    <source>
        <dbReference type="ARBA" id="ARBA00023054"/>
    </source>
</evidence>
<dbReference type="GO" id="GO:0005524">
    <property type="term" value="F:ATP binding"/>
    <property type="evidence" value="ECO:0007669"/>
    <property type="project" value="UniProtKB-KW"/>
</dbReference>
<evidence type="ECO:0000259" key="17">
    <source>
        <dbReference type="Pfam" id="PF12774"/>
    </source>
</evidence>
<dbReference type="Gene3D" id="1.10.8.710">
    <property type="match status" value="1"/>
</dbReference>
<dbReference type="FunFam" id="3.40.50.300:FF:000063">
    <property type="entry name" value="dynein heavy chain 6, axonemal"/>
    <property type="match status" value="1"/>
</dbReference>
<evidence type="ECO:0000256" key="5">
    <source>
        <dbReference type="ARBA" id="ARBA00022741"/>
    </source>
</evidence>
<feature type="domain" description="Dynein 2 heavy chain 1 cytoplasmic ATPase lid" evidence="24">
    <location>
        <begin position="2287"/>
        <end position="2365"/>
    </location>
</feature>
<dbReference type="PANTHER" id="PTHR22878">
    <property type="entry name" value="DYNEIN HEAVY CHAIN 6, AXONEMAL-LIKE-RELATED"/>
    <property type="match status" value="1"/>
</dbReference>
<proteinExistence type="inferred from homology"/>
<evidence type="ECO:0000313" key="25">
    <source>
        <dbReference type="EMBL" id="KAF5222129.1"/>
    </source>
</evidence>
<dbReference type="Gene3D" id="1.10.8.1220">
    <property type="match status" value="1"/>
</dbReference>
<comment type="similarity">
    <text evidence="2">Belongs to the dynein heavy chain family.</text>
</comment>
<dbReference type="Pfam" id="PF17852">
    <property type="entry name" value="Dynein_AAA_lid"/>
    <property type="match status" value="1"/>
</dbReference>
<feature type="domain" description="Dynein heavy chain hydrolytic ATP-binding dynein motor region" evidence="17">
    <location>
        <begin position="1430"/>
        <end position="1756"/>
    </location>
</feature>
<dbReference type="InterPro" id="IPR041658">
    <property type="entry name" value="AAA_lid_11"/>
</dbReference>
<dbReference type="Pfam" id="PF18199">
    <property type="entry name" value="Dynein_C"/>
    <property type="match status" value="1"/>
</dbReference>
<keyword evidence="8 13" id="KW-0175">Coiled coil</keyword>
<dbReference type="Pfam" id="PF12780">
    <property type="entry name" value="AAA_8"/>
    <property type="match status" value="1"/>
</dbReference>
<dbReference type="FunFam" id="1.20.140.100:FF:000004">
    <property type="entry name" value="Dynein axonemal heavy chain 6"/>
    <property type="match status" value="1"/>
</dbReference>
<feature type="domain" description="Dynein heavy chain region D6 P-loop" evidence="15">
    <location>
        <begin position="3559"/>
        <end position="3672"/>
    </location>
</feature>
<accession>A0A7J6Y628</accession>
<evidence type="ECO:0000313" key="26">
    <source>
        <dbReference type="Proteomes" id="UP000583944"/>
    </source>
</evidence>
<keyword evidence="11" id="KW-0206">Cytoskeleton</keyword>
<evidence type="ECO:0000256" key="7">
    <source>
        <dbReference type="ARBA" id="ARBA00023017"/>
    </source>
</evidence>
<dbReference type="Gene3D" id="3.10.490.20">
    <property type="match status" value="1"/>
</dbReference>
<evidence type="ECO:0000259" key="15">
    <source>
        <dbReference type="Pfam" id="PF03028"/>
    </source>
</evidence>
<reference evidence="25 26" key="1">
    <citation type="journal article" date="2019" name="Genome Biol. Evol.">
        <title>Nanopore Sequencing Significantly Improves Genome Assembly of the Protozoan Parasite Trypanosoma cruzi.</title>
        <authorList>
            <person name="Diaz-Viraque F."/>
            <person name="Pita S."/>
            <person name="Greif G."/>
            <person name="de Souza R.C.M."/>
            <person name="Iraola G."/>
            <person name="Robello C."/>
        </authorList>
    </citation>
    <scope>NUCLEOTIDE SEQUENCE [LARGE SCALE GENOMIC DNA]</scope>
    <source>
        <strain evidence="25 26">Berenice</strain>
    </source>
</reference>
<evidence type="ECO:0000256" key="6">
    <source>
        <dbReference type="ARBA" id="ARBA00022840"/>
    </source>
</evidence>
<dbReference type="Gene3D" id="3.20.180.20">
    <property type="entry name" value="Dynein heavy chain, N-terminal domain 2"/>
    <property type="match status" value="1"/>
</dbReference>
<feature type="coiled-coil region" evidence="13">
    <location>
        <begin position="3247"/>
        <end position="3333"/>
    </location>
</feature>
<dbReference type="FunFam" id="3.40.50.300:FF:001145">
    <property type="entry name" value="Putative dynein heavy chain"/>
    <property type="match status" value="1"/>
</dbReference>
<evidence type="ECO:0000256" key="3">
    <source>
        <dbReference type="ARBA" id="ARBA00022490"/>
    </source>
</evidence>
<dbReference type="Pfam" id="PF22597">
    <property type="entry name" value="DYN_lid"/>
    <property type="match status" value="1"/>
</dbReference>
<dbReference type="Gene3D" id="1.20.920.30">
    <property type="match status" value="1"/>
</dbReference>
<dbReference type="FunFam" id="1.20.58.1120:FF:000001">
    <property type="entry name" value="dynein heavy chain 2, axonemal"/>
    <property type="match status" value="1"/>
</dbReference>
<dbReference type="GO" id="GO:0005874">
    <property type="term" value="C:microtubule"/>
    <property type="evidence" value="ECO:0007669"/>
    <property type="project" value="UniProtKB-KW"/>
</dbReference>
<dbReference type="InterPro" id="IPR042228">
    <property type="entry name" value="Dynein_linker_3"/>
</dbReference>
<dbReference type="FunFam" id="1.10.8.1220:FF:000001">
    <property type="entry name" value="Dynein axonemal heavy chain 5"/>
    <property type="match status" value="1"/>
</dbReference>
<dbReference type="Pfam" id="PF03028">
    <property type="entry name" value="Dynein_heavy"/>
    <property type="match status" value="1"/>
</dbReference>
<dbReference type="InterPro" id="IPR024743">
    <property type="entry name" value="Dynein_HC_stalk"/>
</dbReference>
<dbReference type="Pfam" id="PF18198">
    <property type="entry name" value="AAA_lid_11"/>
    <property type="match status" value="1"/>
</dbReference>
<comment type="caution">
    <text evidence="25">The sequence shown here is derived from an EMBL/GenBank/DDBJ whole genome shotgun (WGS) entry which is preliminary data.</text>
</comment>
<dbReference type="InterPro" id="IPR026983">
    <property type="entry name" value="DHC"/>
</dbReference>
<dbReference type="PANTHER" id="PTHR22878:SF73">
    <property type="entry name" value="DYNEIN AXONEMAL HEAVY CHAIN 1"/>
    <property type="match status" value="1"/>
</dbReference>
<dbReference type="SUPFAM" id="SSF52540">
    <property type="entry name" value="P-loop containing nucleoside triphosphate hydrolases"/>
    <property type="match status" value="4"/>
</dbReference>
<dbReference type="VEuPathDB" id="TriTrypDB:BCY84_15731"/>
<keyword evidence="5" id="KW-0547">Nucleotide-binding</keyword>
<dbReference type="Gene3D" id="1.10.8.720">
    <property type="entry name" value="Region D6 of dynein motor"/>
    <property type="match status" value="1"/>
</dbReference>
<gene>
    <name evidence="25" type="ORF">ECC02_004883</name>
</gene>
<dbReference type="InterPro" id="IPR024317">
    <property type="entry name" value="Dynein_heavy_chain_D4_dom"/>
</dbReference>
<dbReference type="Pfam" id="PF12777">
    <property type="entry name" value="MT"/>
    <property type="match status" value="1"/>
</dbReference>
<evidence type="ECO:0000256" key="4">
    <source>
        <dbReference type="ARBA" id="ARBA00022701"/>
    </source>
</evidence>
<dbReference type="FunFam" id="3.10.490.20:FF:000009">
    <property type="entry name" value="Dynein heavy chain 4"/>
    <property type="match status" value="1"/>
</dbReference>
<dbReference type="InterPro" id="IPR035706">
    <property type="entry name" value="AAA_9"/>
</dbReference>
<dbReference type="InterPro" id="IPR043160">
    <property type="entry name" value="Dynein_C_barrel"/>
</dbReference>
<dbReference type="FunFam" id="1.20.1270.280:FF:000001">
    <property type="entry name" value="dynein heavy chain 7, axonemal"/>
    <property type="match status" value="1"/>
</dbReference>
<dbReference type="InterPro" id="IPR027417">
    <property type="entry name" value="P-loop_NTPase"/>
</dbReference>
<dbReference type="FunFam" id="1.20.920.20:FF:000013">
    <property type="entry name" value="Dynein Heavy Chain"/>
    <property type="match status" value="1"/>
</dbReference>
<feature type="coiled-coil region" evidence="13">
    <location>
        <begin position="2941"/>
        <end position="3010"/>
    </location>
</feature>
<dbReference type="FunFam" id="1.10.8.710:FF:000004">
    <property type="entry name" value="Dynein axonemal heavy chain 6"/>
    <property type="match status" value="1"/>
</dbReference>
<evidence type="ECO:0000259" key="23">
    <source>
        <dbReference type="Pfam" id="PF18199"/>
    </source>
</evidence>
<feature type="domain" description="Dynein heavy chain AAA module D4" evidence="19">
    <location>
        <begin position="2435"/>
        <end position="2694"/>
    </location>
</feature>
<feature type="region of interest" description="Disordered" evidence="14">
    <location>
        <begin position="32"/>
        <end position="60"/>
    </location>
</feature>
<dbReference type="FunFam" id="3.40.50.300:FF:002429">
    <property type="entry name" value="Dynein heavy chain, putative"/>
    <property type="match status" value="1"/>
</dbReference>
<evidence type="ECO:0000256" key="13">
    <source>
        <dbReference type="SAM" id="Coils"/>
    </source>
</evidence>
<keyword evidence="3" id="KW-0963">Cytoplasm</keyword>
<keyword evidence="12" id="KW-0966">Cell projection</keyword>
<evidence type="ECO:0000256" key="12">
    <source>
        <dbReference type="ARBA" id="ARBA00023273"/>
    </source>
</evidence>
<dbReference type="InterPro" id="IPR041466">
    <property type="entry name" value="Dynein_AAA5_ext"/>
</dbReference>
<dbReference type="FunFam" id="1.10.8.720:FF:000001">
    <property type="entry name" value="dynein heavy chain 7, axonemal"/>
    <property type="match status" value="1"/>
</dbReference>
<dbReference type="FunFam" id="3.20.180.20:FF:000005">
    <property type="entry name" value="Dynein heavy chain, putative"/>
    <property type="match status" value="1"/>
</dbReference>
<evidence type="ECO:0000256" key="2">
    <source>
        <dbReference type="ARBA" id="ARBA00008887"/>
    </source>
</evidence>
<name>A0A7J6Y628_TRYCR</name>
<keyword evidence="9" id="KW-0969">Cilium</keyword>
<feature type="domain" description="Dynein heavy chain AAA 5 extension" evidence="21">
    <location>
        <begin position="1932"/>
        <end position="2072"/>
    </location>
</feature>
<dbReference type="VEuPathDB" id="TriTrypDB:ECC02_004883"/>
<comment type="subcellular location">
    <subcellularLocation>
        <location evidence="1">Cytoplasm</location>
        <location evidence="1">Cytoskeleton</location>
        <location evidence="1">Cilium axoneme</location>
    </subcellularLocation>
</comment>
<dbReference type="GO" id="GO:0051959">
    <property type="term" value="F:dynein light intermediate chain binding"/>
    <property type="evidence" value="ECO:0007669"/>
    <property type="project" value="InterPro"/>
</dbReference>
<feature type="domain" description="Dynein heavy chain AAA lid" evidence="22">
    <location>
        <begin position="3704"/>
        <end position="3842"/>
    </location>
</feature>
<evidence type="ECO:0000259" key="18">
    <source>
        <dbReference type="Pfam" id="PF12777"/>
    </source>
</evidence>
<feature type="domain" description="Dynein heavy chain coiled coil stalk" evidence="18">
    <location>
        <begin position="2710"/>
        <end position="3064"/>
    </location>
</feature>
<evidence type="ECO:0000259" key="19">
    <source>
        <dbReference type="Pfam" id="PF12780"/>
    </source>
</evidence>
<dbReference type="GO" id="GO:0030286">
    <property type="term" value="C:dynein complex"/>
    <property type="evidence" value="ECO:0007669"/>
    <property type="project" value="UniProtKB-KW"/>
</dbReference>
<dbReference type="Pfam" id="PF12781">
    <property type="entry name" value="AAA_9"/>
    <property type="match status" value="1"/>
</dbReference>
<dbReference type="Pfam" id="PF12774">
    <property type="entry name" value="AAA_6"/>
    <property type="match status" value="1"/>
</dbReference>
<dbReference type="FunFam" id="3.40.50.300:FF:002141">
    <property type="entry name" value="Dynein heavy chain"/>
    <property type="match status" value="1"/>
</dbReference>
<keyword evidence="4" id="KW-0493">Microtubule</keyword>
<dbReference type="FunFam" id="3.40.50.300:FF:000362">
    <property type="entry name" value="Dynein, axonemal, heavy chain 6"/>
    <property type="match status" value="1"/>
</dbReference>
<dbReference type="InterPro" id="IPR013602">
    <property type="entry name" value="Dynein_heavy_linker"/>
</dbReference>
<dbReference type="Pfam" id="PF12775">
    <property type="entry name" value="AAA_7"/>
    <property type="match status" value="1"/>
</dbReference>
<dbReference type="InterPro" id="IPR042219">
    <property type="entry name" value="AAA_lid_11_sf"/>
</dbReference>
<dbReference type="InterPro" id="IPR054354">
    <property type="entry name" value="DYNC2H1-like_lid"/>
</dbReference>
<protein>
    <submittedName>
        <fullName evidence="25">Dynein heavy chain</fullName>
    </submittedName>
</protein>
<dbReference type="Gene3D" id="1.20.1270.280">
    <property type="match status" value="1"/>
</dbReference>
<dbReference type="EMBL" id="JABDHM010000030">
    <property type="protein sequence ID" value="KAF5222129.1"/>
    <property type="molecule type" value="Genomic_DNA"/>
</dbReference>
<dbReference type="Pfam" id="PF08393">
    <property type="entry name" value="DHC_N2"/>
    <property type="match status" value="1"/>
</dbReference>
<sequence length="4154" mass="476485">MLEHHLRPDRKFSLTNAQGEATLSAFSLTRSEETLSRKGAMSPVRDNQQATERRDPTSPRSLIGISATYNKSAILFPDAHKAAFEPKVQVPFTYQRGRIPRKIEIERRRRQYEFHDVQELVEVAGLTLKQLAKKDSQELPLEVFDDTSYDCRNPSEWMEIAGQNENENGRYLPAEGIYEFINEDFRMRPCRVIAWDAAKNELKVLWGPTPVPGETPDVVPRFFVRLLAEDPIVYVKRLVSAQQQREKAMAWIRYRLCCDAMPLEGLSGLDSGLGARLRHLGTGMPHLSKAVFPDVEERAERLIAEFTLAWKRSHNRILLQDRMERDEVLLRTVANATQMSLEELVRGPNMAIQRTDKGKGDSVIPIGNFDFEERERSFTFSTYYTQPEVVTALTGVRSECIKVLEGSLFNLPKARQMQLANFQQLQQEHMSSMAKYLKGEWTENICDLIRKGFTSAGKGWLNVHESKQEVYEMSKLKKFFTTVKFMMEDTLFALVYTSLQNFTVFFEEVSEFTVNVIDMNHVENKWPGSDADDCVEKQPLFMIDLAERDGSFTYSISFEDFEQTIIQLFNDAIYCTDAIPQVEKFVMSQYFWRREGEGPFLDSVKQEEERVVLLRNRVRDALRNSMQPLRDYLQVYDDLLPLIRLDKKEFITSYEQQGHTTDEMKEEIRQHLKAKKVVAQKLPAYITVGNYVVDCHSFGQIMANKEQELAKLVMDLICKMAKARTTYIREEFTKIVRTVEKQPQNPEKLYELKNFILNLPERISELSVDIEDMRQHYNILDGFQYELSDDESRQKWEAIAWPRQLSLRVQEVNKQLEKVEEELHARLQKYSEDFSKKVDALQRVVATFSKYTDASEAEKVAAEVKVNSIEIRKCIEEARSINSDQRLFGDKLTDYRNVFDLEKEFKPYSDLWLTTYQWQDCYRRWHADPFDSLDPDEIESVVTNAFKTMTQLSKTFKDKNATLKIVEEIRSKVEEFKPWVPVVTSLRQHGMKERHWKGLSEKLNMNLVPGETIILLDDIEPLLNHKDVIVAHCEVAAKEAQIEKCLKEMRAKWETRMFLIESYKNTGTFIVKDASEIVELLDEHLNLTQQLQFSPFKAFYEESITDWERSLNLISDIVEQWLECQRSWRYLEPIFSSEDIALQLPRLSRLFERVDKTWRRIMGTVNHQPNVLEFCIGTSKLLESLRESNRILEEVQHGLNDYLAEKRQTFPRFYFLSDEELLEILSQSKEVKRIDAHISKLFEFISRLAWNEKTQISGFFSAEGEHLPSVRPVVPEGNVEMWLQSVEKMMKSAVHDQLRQAFYDHTKTPRRRWVLRWPAQCVIAVSQIFWTNGCEEGLNIQGSVKNFFHLLESQLDELVDIIQSPLKPRERINMGALITVEVHAKDTVELMKRNEVSSIYSFDWIKQLRFYFDPDDELCHVKQVDAHFVYGGEYLGNTGRLVVTPLTDRIYLTLTGALALCLGGAPAGPAGTGKTETTKDLAKALAKQCVVFNCQEGMTCNSMAKFFKGLAWAGAWACFDEFNRIDVEVLSVVAQQVTDLQQACLTKQYRIIFEESEVVVDPTHAVFITMNPGYAGRTELPDNLKVLFRPVACMVPDYALIGEIRLFSYGYKKARSLAQKMVMTFKLSSEQLSSQDHYDFGMRAVNTVISAAGLNKRENPNEEEDLLLLRALRDSNVPKFLIDDIVLFEGIISDLFPGTKLPSTDYGMVVDVLRQVVTADKLQPVPTFISKCLQLYDITTLRHGLMLVGPAGSGKTMAYTSLQKALSECAVMQSKRNDLGSREYMKVYTHICNPKAVTMDQLYGVYDENGEWRDGVLCVLFRRAAKYGDEGNQLGKHWVMFDGPVDALWIESMNTVLDENKKLCLVSGEIIQMSRDMTMMFEVEDLLVASPATVSRCGMIYMDPTACVPTSAIAATWKASLPEFMVSKNEYLAELANTYLDKLVEFIRANLKEYVPSTNIGLVHSFFRVMDGYIQSFAVPKPQPGQPVMSPERAEILEKCITPLFFMSVIWSLGATCDEGSREKFSDMLRTVAQGNNHADSLPAEGLVYDYCFVYSAVPEDEEQPRWVHWDDLCDTCEIGRMTKFEDIMVPTIDNTRQKYVLQHLLTQKVNVVAVGPTGTGKTVSVSDLVLGGLPDRFLGLTFTFSPQTKAGVLQNSLMSKFDKRRSHVFGAPIGKHFVVFIDDANLPQKERYGAQPPLELLRQLLGHGGFYNFTGGIRWNAIIDTSFVMAMGPPGGSRTQVSNRLMRYLNYVSFPEMSEVSKRTILNTILKGGLSQRGVKSEVIDLSSKLVEGTLSIFRRCCKTFLPTPSHVHYSFNMRDVMRVFPMIFENDGNNLPNEEVLVKQWMHEMQRVFYDRLICAEDRQQFISFLNDELTQLGYEGGYTSLVPEGRLIFGDFMSERERSYRQISDMNALSIFFDDQLSAYNDANETVMDLVLFLDAIEHVCRISRVLCLPNGHCLLLGIGGSGRKSLTRLACFLIPDMDVFTIEFTKNFGVKEWHEALAKLLLDCGKDDKKRTFLFSDTQLVHPTLMEDVAGLLTSGDVPNLFEDQDIELINEKFKGVCMSENLPTTKVSVYARFIKEVRSNLHIVLAFSPIGEAFRTRIRMFPSLITCCTIDWFAEWPGEALISVASAQLADTDMKMEDMEMEHLSECFKSMHLSASETTERFFLETHRRSYVTPTSYLSLLNNYIFLVENKRRFVLEQCSRLENGLEKLYDTENRVVELETQLKAQQPILERKKTEIQEIMERLRVDRKDAAEKETSARHEEALATAKAEECSKMRRECADRLAEAEPALQEAVKVLSKIKAAEISELNKYQSPPKGVQYVMEAVAVLLTFGNCPREFYTGPPGGKKTPDWWLCAKSYMKNANQLLDTLVQPPEKGGFDREAMDMPLIEKVKGYYDNEEFLPEKVRTVSVPCMAMCQWVRAMYNWFFVNREIQPLRQRLSEAESELRRVNAALAETRKKLDAVIEAVVALEREFTEAVDTQTQLENDVEETSQRLHRAARLIDGLGGEKVRWMELVEQYKAQEKCITGDMLIAAASIAYFGPLTGPYRRSLLDTWSGILRGFEIKTSEQMDLVATTGDPVQIQEWQLCGLPKDPLSTENAIILTNARTWPLLIDPQGQANAWIRNLHKNDNLQVCKASDEKFMKVVEGAIRIGLPCLLENVGDSLDPALEPVLLRNVFLIGSTPHIRVGDSAIPYDKRFKFYMTTKLPNPSYTPENIVTVSLLNFFITRSGLEDQLLGKTVEKERNDLEQEKQKLTRDCAEKSLELKKMQENILRMLEEAEGDILDQEELIDTLERSKLKSTEIKDDLRRARETEKTIDETRNKYRPHAYRGALLFFCVSELSMVDPMYQFSLQWFINLVLFAVDKTEQAEDIDTRVKNLTEYFTYSFYTNVCRSLFERHKLTFSFFLCTSILQQEGSLNGDEYRYLLTGPTGRGGNAANPAPEWLTENSWNEIQFISANLPGFSGFDKHVTENCEHYKKLFDSFSAHTFPLAKEWKNRETNMQRLVITRCFRKDKLAPAIQEFVKHYMGERFIIVPQFDLMDAYKDSTCLTPLIFIISPGSDPMNDLLRFAEQMRMSKKMDKVSLGQGQGRKAEELLTNGRERGQWVLLQNCHLATSWMPTLEAIVESFTPETVRKEFRLWLTSMPSESFPVSVLQISVKMTNEPPMGLRANMTRSYYGLNDEDLDHASKPKEFKKMVFALCLFHAVIQERRKFGSLGFNIAYEFNDSDRNVCLLQLRKFISLYDEVPFDVITFLTCEINYGGRVTDDWDRRCMLGLVKTFINPSVLEDGYAFSPSGLYRTVEPFDRLYYLNLLGSWPLNPEPEVFGLHDNADIACAQSESANILSTILSLFSREESGSSHTSREEMLMRTAQGIQEKLPQLFNVQEFHEKYPTRYEESMNTVLVQEAVRYNRLLRFVQKSLAEFSKAVRGEVVMSAELEAVGSSFFINAVPASWAALAYPSLKPLSSWVDDLVQRVQFIQSWYENGVPKALWMGGFFFPQAFLTGTLQNFARRTQVAIDSVSFRFGLLDEKDLARVESPEEGTIVYGLYLDGARWDAKERTLAESRPKELYVEMPLIHLDPKVDYVNDPKDYVCPVYKTLARAGTLSTTGHSTNFILAICIPTNVEPGHWVKRGVACVVSLNF</sequence>
<dbReference type="Gene3D" id="6.10.140.1060">
    <property type="match status" value="1"/>
</dbReference>
<dbReference type="GO" id="GO:0005930">
    <property type="term" value="C:axoneme"/>
    <property type="evidence" value="ECO:0007669"/>
    <property type="project" value="UniProtKB-SubCell"/>
</dbReference>
<evidence type="ECO:0000259" key="21">
    <source>
        <dbReference type="Pfam" id="PF17852"/>
    </source>
</evidence>
<dbReference type="Gene3D" id="1.10.287.2620">
    <property type="match status" value="1"/>
</dbReference>
<evidence type="ECO:0000259" key="22">
    <source>
        <dbReference type="Pfam" id="PF18198"/>
    </source>
</evidence>
<feature type="domain" description="Dynein heavy chain ATP-binding dynein motor region" evidence="20">
    <location>
        <begin position="3092"/>
        <end position="3313"/>
    </location>
</feature>
<dbReference type="Gene3D" id="1.10.472.130">
    <property type="match status" value="1"/>
</dbReference>
<dbReference type="FunFam" id="1.20.920.30:FF:000002">
    <property type="entry name" value="Dynein axonemal heavy chain 3"/>
    <property type="match status" value="1"/>
</dbReference>
<evidence type="ECO:0000259" key="16">
    <source>
        <dbReference type="Pfam" id="PF08393"/>
    </source>
</evidence>
<dbReference type="InterPro" id="IPR035699">
    <property type="entry name" value="AAA_6"/>
</dbReference>
<dbReference type="Proteomes" id="UP000583944">
    <property type="component" value="Unassembled WGS sequence"/>
</dbReference>
<dbReference type="Gene3D" id="1.20.58.1120">
    <property type="match status" value="1"/>
</dbReference>
<dbReference type="GO" id="GO:0008569">
    <property type="term" value="F:minus-end-directed microtubule motor activity"/>
    <property type="evidence" value="ECO:0007669"/>
    <property type="project" value="InterPro"/>
</dbReference>
<evidence type="ECO:0000256" key="9">
    <source>
        <dbReference type="ARBA" id="ARBA00023069"/>
    </source>
</evidence>
<dbReference type="GO" id="GO:0003341">
    <property type="term" value="P:cilium movement"/>
    <property type="evidence" value="ECO:0007669"/>
    <property type="project" value="UniProtKB-ARBA"/>
</dbReference>
<feature type="domain" description="Dynein heavy chain linker" evidence="16">
    <location>
        <begin position="900"/>
        <end position="1301"/>
    </location>
</feature>
<evidence type="ECO:0000256" key="14">
    <source>
        <dbReference type="SAM" id="MobiDB-lite"/>
    </source>
</evidence>
<organism evidence="25 26">
    <name type="scientific">Trypanosoma cruzi</name>
    <dbReference type="NCBI Taxonomy" id="5693"/>
    <lineage>
        <taxon>Eukaryota</taxon>
        <taxon>Discoba</taxon>
        <taxon>Euglenozoa</taxon>
        <taxon>Kinetoplastea</taxon>
        <taxon>Metakinetoplastina</taxon>
        <taxon>Trypanosomatida</taxon>
        <taxon>Trypanosomatidae</taxon>
        <taxon>Trypanosoma</taxon>
        <taxon>Schizotrypanum</taxon>
    </lineage>
</organism>
<dbReference type="Gene3D" id="3.40.50.300">
    <property type="entry name" value="P-loop containing nucleotide triphosphate hydrolases"/>
    <property type="match status" value="5"/>
</dbReference>
<dbReference type="GO" id="GO:0045505">
    <property type="term" value="F:dynein intermediate chain binding"/>
    <property type="evidence" value="ECO:0007669"/>
    <property type="project" value="InterPro"/>
</dbReference>
<evidence type="ECO:0000259" key="20">
    <source>
        <dbReference type="Pfam" id="PF12781"/>
    </source>
</evidence>